<protein>
    <submittedName>
        <fullName evidence="2">GDSL lipolytic enzyme</fullName>
    </submittedName>
</protein>
<organism evidence="2 3">
    <name type="scientific">Rhodococcus aetherivorans</name>
    <dbReference type="NCBI Taxonomy" id="191292"/>
    <lineage>
        <taxon>Bacteria</taxon>
        <taxon>Bacillati</taxon>
        <taxon>Actinomycetota</taxon>
        <taxon>Actinomycetes</taxon>
        <taxon>Mycobacteriales</taxon>
        <taxon>Nocardiaceae</taxon>
        <taxon>Rhodococcus</taxon>
    </lineage>
</organism>
<reference evidence="2 3" key="1">
    <citation type="journal article" date="2018" name="Biodegradation">
        <title>1,4-Dioxane degradation characteristics of Rhodococcus aetherivorans JCM 14343.</title>
        <authorList>
            <person name="Inoue D."/>
            <person name="Tsunoda T."/>
            <person name="Yamamoto N."/>
            <person name="Ike M."/>
            <person name="Sei K."/>
        </authorList>
    </citation>
    <scope>NUCLEOTIDE SEQUENCE [LARGE SCALE GENOMIC DNA]</scope>
    <source>
        <strain evidence="2 3">JCM 14343</strain>
    </source>
</reference>
<evidence type="ECO:0000313" key="2">
    <source>
        <dbReference type="EMBL" id="GES40706.1"/>
    </source>
</evidence>
<dbReference type="EMBL" id="BLAH01000255">
    <property type="protein sequence ID" value="GES40706.1"/>
    <property type="molecule type" value="Genomic_DNA"/>
</dbReference>
<gene>
    <name evidence="2" type="ORF">RAJCM14343_6001</name>
</gene>
<proteinExistence type="predicted"/>
<dbReference type="RefSeq" id="WP_029546999.1">
    <property type="nucleotide sequence ID" value="NZ_BAAAYP010000004.1"/>
</dbReference>
<name>A0ABQ0YVT3_9NOCA</name>
<accession>A0ABQ0YVT3</accession>
<dbReference type="Pfam" id="PF13472">
    <property type="entry name" value="Lipase_GDSL_2"/>
    <property type="match status" value="1"/>
</dbReference>
<feature type="domain" description="SGNH hydrolase-type esterase" evidence="1">
    <location>
        <begin position="58"/>
        <end position="235"/>
    </location>
</feature>
<dbReference type="InterPro" id="IPR013830">
    <property type="entry name" value="SGNH_hydro"/>
</dbReference>
<dbReference type="Proteomes" id="UP000325466">
    <property type="component" value="Unassembled WGS sequence"/>
</dbReference>
<dbReference type="SUPFAM" id="SSF52266">
    <property type="entry name" value="SGNH hydrolase"/>
    <property type="match status" value="1"/>
</dbReference>
<dbReference type="CDD" id="cd00229">
    <property type="entry name" value="SGNH_hydrolase"/>
    <property type="match status" value="1"/>
</dbReference>
<comment type="caution">
    <text evidence="2">The sequence shown here is derived from an EMBL/GenBank/DDBJ whole genome shotgun (WGS) entry which is preliminary data.</text>
</comment>
<dbReference type="InterPro" id="IPR036514">
    <property type="entry name" value="SGNH_hydro_sf"/>
</dbReference>
<evidence type="ECO:0000313" key="3">
    <source>
        <dbReference type="Proteomes" id="UP000325466"/>
    </source>
</evidence>
<evidence type="ECO:0000259" key="1">
    <source>
        <dbReference type="Pfam" id="PF13472"/>
    </source>
</evidence>
<dbReference type="Gene3D" id="3.40.50.1110">
    <property type="entry name" value="SGNH hydrolase"/>
    <property type="match status" value="1"/>
</dbReference>
<sequence>MKMRPFDAALTLLASAVICGGVAVTAAPIWGSTGITSPAVAPPSTADLAGTAPPTALFIGDSYTSGTDLAENSYACRAAARMGWTCALSGIPGTGYISGGPPNRFVVNEYIGETTSFSERIPELDARYDPDYVVLDGGRNDGFAPAEDVYEAMVHTLGEVRRTWPEATIVFVRPRTLADPSDTIGFDDASMARLRDEPAAEGVLFVDPIHDGFAGTETSPILLEDGLHPNSRGDRELSAALVSALQSLGLSATP</sequence>
<keyword evidence="3" id="KW-1185">Reference proteome</keyword>